<dbReference type="InterPro" id="IPR016024">
    <property type="entry name" value="ARM-type_fold"/>
</dbReference>
<dbReference type="GO" id="GO:0006909">
    <property type="term" value="P:phagocytosis"/>
    <property type="evidence" value="ECO:0007669"/>
    <property type="project" value="UniProtKB-KW"/>
</dbReference>
<dbReference type="CDD" id="cd13359">
    <property type="entry name" value="PH_ELMO1_CED-12"/>
    <property type="match status" value="1"/>
</dbReference>
<dbReference type="Gene3D" id="2.30.29.30">
    <property type="entry name" value="Pleckstrin-homology domain (PH domain)/Phosphotyrosine-binding domain (PTB)"/>
    <property type="match status" value="1"/>
</dbReference>
<dbReference type="SUPFAM" id="SSF50729">
    <property type="entry name" value="PH domain-like"/>
    <property type="match status" value="1"/>
</dbReference>
<dbReference type="EMBL" id="LR024493">
    <property type="protein sequence ID" value="SVE94112.1"/>
    <property type="molecule type" value="mRNA"/>
</dbReference>
<dbReference type="InterPro" id="IPR011993">
    <property type="entry name" value="PH-like_dom_sf"/>
</dbReference>
<protein>
    <submittedName>
        <fullName evidence="6">EOG090X02BW</fullName>
    </submittedName>
</protein>
<dbReference type="Pfam" id="PF16457">
    <property type="entry name" value="PH_12"/>
    <property type="match status" value="1"/>
</dbReference>
<evidence type="ECO:0000256" key="3">
    <source>
        <dbReference type="ARBA" id="ARBA00023036"/>
    </source>
</evidence>
<keyword evidence="2" id="KW-0581">Phagocytosis</keyword>
<keyword evidence="1" id="KW-0053">Apoptosis</keyword>
<dbReference type="GO" id="GO:0017124">
    <property type="term" value="F:SH3 domain binding"/>
    <property type="evidence" value="ECO:0007669"/>
    <property type="project" value="UniProtKB-KW"/>
</dbReference>
<comment type="function">
    <text evidence="4">Involved in cytoskeletal rearrangements required for phagocytosis of apoptotic cells and cell motility. Acts in association with DOCK1 and CRK. Was initially proposed to be required in complex with DOCK1 to activate Rac Rho small GTPases. May enhance the guanine nucleotide exchange factor (GEF) activity of DOCK1.</text>
</comment>
<dbReference type="Gene3D" id="6.10.250.810">
    <property type="match status" value="1"/>
</dbReference>
<dbReference type="InterPro" id="IPR001849">
    <property type="entry name" value="PH_domain"/>
</dbReference>
<organism evidence="6">
    <name type="scientific">Simocephalus serrulatus</name>
    <dbReference type="NCBI Taxonomy" id="117539"/>
    <lineage>
        <taxon>Eukaryota</taxon>
        <taxon>Metazoa</taxon>
        <taxon>Ecdysozoa</taxon>
        <taxon>Arthropoda</taxon>
        <taxon>Crustacea</taxon>
        <taxon>Branchiopoda</taxon>
        <taxon>Diplostraca</taxon>
        <taxon>Cladocera</taxon>
        <taxon>Anomopoda</taxon>
        <taxon>Daphniidae</taxon>
        <taxon>Simocephalus</taxon>
    </lineage>
</organism>
<reference evidence="6" key="1">
    <citation type="submission" date="2018-08" db="EMBL/GenBank/DDBJ databases">
        <authorList>
            <person name="Cornetti L."/>
        </authorList>
    </citation>
    <scope>NUCLEOTIDE SEQUENCE</scope>
    <source>
        <strain evidence="6">OM-SAIQ-clone2</strain>
    </source>
</reference>
<dbReference type="GO" id="GO:0007015">
    <property type="term" value="P:actin filament organization"/>
    <property type="evidence" value="ECO:0007669"/>
    <property type="project" value="TreeGrafter"/>
</dbReference>
<dbReference type="Pfam" id="PF11841">
    <property type="entry name" value="ELMO_ARM"/>
    <property type="match status" value="1"/>
</dbReference>
<dbReference type="InterPro" id="IPR006816">
    <property type="entry name" value="ELMO_dom"/>
</dbReference>
<dbReference type="GO" id="GO:0006915">
    <property type="term" value="P:apoptotic process"/>
    <property type="evidence" value="ECO:0007669"/>
    <property type="project" value="UniProtKB-KW"/>
</dbReference>
<gene>
    <name evidence="6" type="primary">EOG090X02BW</name>
</gene>
<dbReference type="Pfam" id="PF04727">
    <property type="entry name" value="ELMO_CED12"/>
    <property type="match status" value="1"/>
</dbReference>
<dbReference type="InterPro" id="IPR011989">
    <property type="entry name" value="ARM-like"/>
</dbReference>
<evidence type="ECO:0000256" key="4">
    <source>
        <dbReference type="ARBA" id="ARBA00024863"/>
    </source>
</evidence>
<dbReference type="PROSITE" id="PS51335">
    <property type="entry name" value="ELMO"/>
    <property type="match status" value="1"/>
</dbReference>
<proteinExistence type="evidence at transcript level"/>
<evidence type="ECO:0000259" key="5">
    <source>
        <dbReference type="PROSITE" id="PS51335"/>
    </source>
</evidence>
<dbReference type="InterPro" id="IPR024574">
    <property type="entry name" value="ELMO_ARM"/>
</dbReference>
<accession>A0A4Y7NLN5</accession>
<sequence>MDSSLLRSKVPPTPKDNNLVKIAVEMTGKPPQLIEFNQKQPLQTIIQDLCNYWNLNEAETYALRFNTEVSRAFVSEKNRMEVKNGHVLQLGHSPGKITQGILKLLSPQSPHDDKLKAATELAGYATDPTFTAEFVEKQGMEMIIGYIENMESGKTSDQIGSLLLPAFVDLMDHGLTQWDVLEPTFIKKIASFINNQANVQDPRTLQAALSLLESLTNNSSTKYAVVERELTLPNLAMHLQNASQAIQQNTLALINALFLKADDSKRLAMNKTLNTRQIRNFIVMNIIQAPGVVSGNEVAHQLHVLQTLMLNVLEEPMNRPIEPNDSEAIEKIKELRKIAFDNDGSDTVAPIKDVATRKQVIPRDYRKLGFKNDTTPLNDFAQVPPGALALDVMLYFASYHPEKYSRVVLENSGRGDEYDCPFARAAIELTKLLCEILKIGEPPTEQGTSFYPMFFNHDHPFEELFCICLVVVNKTWREMRATVEDFAKVFSVVREQITRVLASRPATQEIFKEKIAALTYAEITELWQQERTSREKWESRSRPIMELRQQIEPEILELIQQQRLGYLTEGTRFSKYTNRGRVKDKFWYVRLSPNHRVLHYGDCDEKTVPALDELTDKLPIVDIRTLVTGKDCPHMKELKGKKTTSQFPFSLMLDSNDVGSLDFVAPDQQTFDYWIDGINALLGNKMVSKEATADLEFLLSMNTKLRLLDVEGLDLPEEPPAIPREPTNYEFAVEIK</sequence>
<dbReference type="AlphaFoldDB" id="A0A4Y7NLN5"/>
<keyword evidence="3" id="KW-0729">SH3-binding</keyword>
<evidence type="ECO:0000256" key="2">
    <source>
        <dbReference type="ARBA" id="ARBA00022907"/>
    </source>
</evidence>
<dbReference type="PANTHER" id="PTHR12771">
    <property type="entry name" value="ENGULFMENT AND CELL MOTILITY"/>
    <property type="match status" value="1"/>
</dbReference>
<evidence type="ECO:0000256" key="1">
    <source>
        <dbReference type="ARBA" id="ARBA00022703"/>
    </source>
</evidence>
<dbReference type="PANTHER" id="PTHR12771:SF56">
    <property type="entry name" value="CED-12"/>
    <property type="match status" value="1"/>
</dbReference>
<dbReference type="GO" id="GO:0005886">
    <property type="term" value="C:plasma membrane"/>
    <property type="evidence" value="ECO:0007669"/>
    <property type="project" value="TreeGrafter"/>
</dbReference>
<dbReference type="SUPFAM" id="SSF48371">
    <property type="entry name" value="ARM repeat"/>
    <property type="match status" value="1"/>
</dbReference>
<evidence type="ECO:0000313" key="6">
    <source>
        <dbReference type="EMBL" id="SVE94112.1"/>
    </source>
</evidence>
<dbReference type="Gene3D" id="1.25.10.10">
    <property type="entry name" value="Leucine-rich Repeat Variant"/>
    <property type="match status" value="1"/>
</dbReference>
<feature type="domain" description="ELMO" evidence="5">
    <location>
        <begin position="327"/>
        <end position="501"/>
    </location>
</feature>
<dbReference type="InterPro" id="IPR050868">
    <property type="entry name" value="ELMO_domain-containing"/>
</dbReference>
<dbReference type="GO" id="GO:0048870">
    <property type="term" value="P:cell motility"/>
    <property type="evidence" value="ECO:0007669"/>
    <property type="project" value="TreeGrafter"/>
</dbReference>
<name>A0A4Y7NLN5_9CRUS</name>